<dbReference type="AlphaFoldDB" id="A0AAV0VWF5"/>
<evidence type="ECO:0000256" key="1">
    <source>
        <dbReference type="SAM" id="MobiDB-lite"/>
    </source>
</evidence>
<protein>
    <submittedName>
        <fullName evidence="2">Uncharacterized protein</fullName>
    </submittedName>
</protein>
<proteinExistence type="predicted"/>
<reference evidence="2 3" key="1">
    <citation type="submission" date="2023-01" db="EMBL/GenBank/DDBJ databases">
        <authorList>
            <person name="Whitehead M."/>
        </authorList>
    </citation>
    <scope>NUCLEOTIDE SEQUENCE [LARGE SCALE GENOMIC DNA]</scope>
</reference>
<feature type="region of interest" description="Disordered" evidence="1">
    <location>
        <begin position="117"/>
        <end position="139"/>
    </location>
</feature>
<dbReference type="EMBL" id="CARXXK010000001">
    <property type="protein sequence ID" value="CAI6347512.1"/>
    <property type="molecule type" value="Genomic_DNA"/>
</dbReference>
<sequence length="172" mass="18601">MDRPTHRLYRSDAEIMRLELLGETAAPVYRQIWLPNYADHAFRSAMAIVDAAPVQPATGTVSGQRHRRSVCGPNAIVNTGIPAETRGLLSPGWTRGGGGFSPGTLSCRRNWNREQLAASAAPTERGGEPRAGSQGSSSHVLAGQSNLSTACFVSSRSWLAYVGRYIDQFKIM</sequence>
<evidence type="ECO:0000313" key="3">
    <source>
        <dbReference type="Proteomes" id="UP001160148"/>
    </source>
</evidence>
<evidence type="ECO:0000313" key="2">
    <source>
        <dbReference type="EMBL" id="CAI6347512.1"/>
    </source>
</evidence>
<organism evidence="2 3">
    <name type="scientific">Macrosiphum euphorbiae</name>
    <name type="common">potato aphid</name>
    <dbReference type="NCBI Taxonomy" id="13131"/>
    <lineage>
        <taxon>Eukaryota</taxon>
        <taxon>Metazoa</taxon>
        <taxon>Ecdysozoa</taxon>
        <taxon>Arthropoda</taxon>
        <taxon>Hexapoda</taxon>
        <taxon>Insecta</taxon>
        <taxon>Pterygota</taxon>
        <taxon>Neoptera</taxon>
        <taxon>Paraneoptera</taxon>
        <taxon>Hemiptera</taxon>
        <taxon>Sternorrhyncha</taxon>
        <taxon>Aphidomorpha</taxon>
        <taxon>Aphidoidea</taxon>
        <taxon>Aphididae</taxon>
        <taxon>Macrosiphini</taxon>
        <taxon>Macrosiphum</taxon>
    </lineage>
</organism>
<gene>
    <name evidence="2" type="ORF">MEUPH1_LOCUS4294</name>
</gene>
<keyword evidence="3" id="KW-1185">Reference proteome</keyword>
<name>A0AAV0VWF5_9HEMI</name>
<dbReference type="Proteomes" id="UP001160148">
    <property type="component" value="Unassembled WGS sequence"/>
</dbReference>
<accession>A0AAV0VWF5</accession>
<comment type="caution">
    <text evidence="2">The sequence shown here is derived from an EMBL/GenBank/DDBJ whole genome shotgun (WGS) entry which is preliminary data.</text>
</comment>